<feature type="transmembrane region" description="Helical" evidence="8">
    <location>
        <begin position="100"/>
        <end position="120"/>
    </location>
</feature>
<dbReference type="GO" id="GO:0015347">
    <property type="term" value="F:sodium-independent organic anion transmembrane transporter activity"/>
    <property type="evidence" value="ECO:0007669"/>
    <property type="project" value="TreeGrafter"/>
</dbReference>
<evidence type="ECO:0000256" key="1">
    <source>
        <dbReference type="ARBA" id="ARBA00004651"/>
    </source>
</evidence>
<dbReference type="GO" id="GO:0043252">
    <property type="term" value="P:sodium-independent organic anion transport"/>
    <property type="evidence" value="ECO:0007669"/>
    <property type="project" value="TreeGrafter"/>
</dbReference>
<evidence type="ECO:0000256" key="2">
    <source>
        <dbReference type="ARBA" id="ARBA00009657"/>
    </source>
</evidence>
<feature type="region of interest" description="Disordered" evidence="9">
    <location>
        <begin position="1"/>
        <end position="32"/>
    </location>
</feature>
<feature type="domain" description="Kazal-like" evidence="11">
    <location>
        <begin position="462"/>
        <end position="514"/>
    </location>
</feature>
<evidence type="ECO:0000256" key="3">
    <source>
        <dbReference type="ARBA" id="ARBA00022475"/>
    </source>
</evidence>
<reference evidence="12 13" key="1">
    <citation type="journal article" date="2023" name="BMC Biol.">
        <title>The compact genome of the sponge Oopsacas minuta (Hexactinellida) is lacking key metazoan core genes.</title>
        <authorList>
            <person name="Santini S."/>
            <person name="Schenkelaars Q."/>
            <person name="Jourda C."/>
            <person name="Duchesne M."/>
            <person name="Belahbib H."/>
            <person name="Rocher C."/>
            <person name="Selva M."/>
            <person name="Riesgo A."/>
            <person name="Vervoort M."/>
            <person name="Leys S.P."/>
            <person name="Kodjabachian L."/>
            <person name="Le Bivic A."/>
            <person name="Borchiellini C."/>
            <person name="Claverie J.M."/>
            <person name="Renard E."/>
        </authorList>
    </citation>
    <scope>NUCLEOTIDE SEQUENCE [LARGE SCALE GENOMIC DNA]</scope>
    <source>
        <strain evidence="12">SPO-2</strain>
    </source>
</reference>
<evidence type="ECO:0000256" key="6">
    <source>
        <dbReference type="ARBA" id="ARBA00023136"/>
    </source>
</evidence>
<keyword evidence="4 8" id="KW-0812">Transmembrane</keyword>
<feature type="transmembrane region" description="Helical" evidence="8">
    <location>
        <begin position="530"/>
        <end position="549"/>
    </location>
</feature>
<feature type="transmembrane region" description="Helical" evidence="8">
    <location>
        <begin position="384"/>
        <end position="408"/>
    </location>
</feature>
<feature type="transmembrane region" description="Helical" evidence="8">
    <location>
        <begin position="184"/>
        <end position="207"/>
    </location>
</feature>
<dbReference type="PANTHER" id="PTHR11388">
    <property type="entry name" value="ORGANIC ANION TRANSPORTER"/>
    <property type="match status" value="1"/>
</dbReference>
<dbReference type="EMBL" id="JAKMXF010000310">
    <property type="protein sequence ID" value="KAI6650545.1"/>
    <property type="molecule type" value="Genomic_DNA"/>
</dbReference>
<dbReference type="PROSITE" id="PS51465">
    <property type="entry name" value="KAZAL_2"/>
    <property type="match status" value="1"/>
</dbReference>
<dbReference type="InterPro" id="IPR002350">
    <property type="entry name" value="Kazal_dom"/>
</dbReference>
<evidence type="ECO:0000313" key="13">
    <source>
        <dbReference type="Proteomes" id="UP001165289"/>
    </source>
</evidence>
<feature type="transmembrane region" description="Helical" evidence="8">
    <location>
        <begin position="132"/>
        <end position="153"/>
    </location>
</feature>
<accession>A0AAV7JQ55</accession>
<feature type="transmembrane region" description="Helical" evidence="8">
    <location>
        <begin position="623"/>
        <end position="645"/>
    </location>
</feature>
<dbReference type="NCBIfam" id="TIGR00805">
    <property type="entry name" value="oat"/>
    <property type="match status" value="1"/>
</dbReference>
<feature type="compositionally biased region" description="Polar residues" evidence="9">
    <location>
        <begin position="1"/>
        <end position="14"/>
    </location>
</feature>
<keyword evidence="7" id="KW-1015">Disulfide bond</keyword>
<dbReference type="SUPFAM" id="SSF103473">
    <property type="entry name" value="MFS general substrate transporter"/>
    <property type="match status" value="1"/>
</dbReference>
<dbReference type="Gene3D" id="1.20.1250.20">
    <property type="entry name" value="MFS general substrate transporter like domains"/>
    <property type="match status" value="1"/>
</dbReference>
<gene>
    <name evidence="12" type="ORF">LOD99_7596</name>
</gene>
<dbReference type="PROSITE" id="PS50850">
    <property type="entry name" value="MFS"/>
    <property type="match status" value="1"/>
</dbReference>
<sequence length="658" mass="72408">MLSLDLISSNNTTDDQPEKDSKSETSTGGEDDVTGSAECSFYDGKCGLWKCTPGWLQFFNNPKFLVISLSCFVLLQGSVATGFISVGLSSIERRYNLPSSLSAFAAISYEIGVILILPFSSYFGGRGHKPRVLGISLLTLGIGCLIFASPQYISGAYQSFNSTLSSEICTNKSNSRPICSSPLIYYYPLFIFGNMIIGFGSSTLYTVGTGFIDDSTHPRYSPIYISVFYIASVLGPAIGFGLGGFFLSVYVDPFSPTTLTSTDTQWVGAWWIGFVFAGTVSILASTQFFLYPRRIKGSREYDKLRKENQPVENQGISFEEDHNISLFKMLKEYPNYLRRILRNLTFLFATLGVTTGAFVIAGVVTFLPKYVEVQFGVSPSIASYLIGGISIPAASIGIFLGGLTLFIFKKLSVERLALMLLILTLIELIIPPVLLITCSNTRIAGVNYNYPNSTKLSNFAIRNLNESCFSNCNCETYLYQPICSEGVTYISPCLAGCTGQANSSGFYSNCSCVQDQSVTIDGKCPEMCTVTIIIAAILLFFAIVLLFYNNIPFLKLSLRCVADKDRTVALGIQSLITRIFGQLPGPLALGGIFDLNCVLWQETDCGTRGACLEYNRETLKYSFIGLLGGGIIITNIFFFLAWITWKYRKIPKEEFQKE</sequence>
<dbReference type="GO" id="GO:0006811">
    <property type="term" value="P:monoatomic ion transport"/>
    <property type="evidence" value="ECO:0007669"/>
    <property type="project" value="UniProtKB-KW"/>
</dbReference>
<evidence type="ECO:0000256" key="4">
    <source>
        <dbReference type="ARBA" id="ARBA00022692"/>
    </source>
</evidence>
<comment type="caution">
    <text evidence="12">The sequence shown here is derived from an EMBL/GenBank/DDBJ whole genome shotgun (WGS) entry which is preliminary data.</text>
</comment>
<dbReference type="InterPro" id="IPR004156">
    <property type="entry name" value="OATP"/>
</dbReference>
<dbReference type="GO" id="GO:0016323">
    <property type="term" value="C:basolateral plasma membrane"/>
    <property type="evidence" value="ECO:0007669"/>
    <property type="project" value="TreeGrafter"/>
</dbReference>
<keyword evidence="8" id="KW-0813">Transport</keyword>
<dbReference type="Pfam" id="PF03137">
    <property type="entry name" value="OATP"/>
    <property type="match status" value="1"/>
</dbReference>
<organism evidence="12 13">
    <name type="scientific">Oopsacas minuta</name>
    <dbReference type="NCBI Taxonomy" id="111878"/>
    <lineage>
        <taxon>Eukaryota</taxon>
        <taxon>Metazoa</taxon>
        <taxon>Porifera</taxon>
        <taxon>Hexactinellida</taxon>
        <taxon>Hexasterophora</taxon>
        <taxon>Lyssacinosida</taxon>
        <taxon>Leucopsacidae</taxon>
        <taxon>Oopsacas</taxon>
    </lineage>
</organism>
<dbReference type="CDD" id="cd17336">
    <property type="entry name" value="MFS_SLCO_OATP"/>
    <property type="match status" value="1"/>
</dbReference>
<dbReference type="PANTHER" id="PTHR11388:SF100">
    <property type="entry name" value="SOLUTE CARRIER ORGANIC ANION TRANSPORTER FAMILY MEMBER 4A1"/>
    <property type="match status" value="1"/>
</dbReference>
<dbReference type="InterPro" id="IPR036259">
    <property type="entry name" value="MFS_trans_sf"/>
</dbReference>
<proteinExistence type="inferred from homology"/>
<evidence type="ECO:0000256" key="5">
    <source>
        <dbReference type="ARBA" id="ARBA00022989"/>
    </source>
</evidence>
<comment type="similarity">
    <text evidence="2 8">Belongs to the organo anion transporter (TC 2.A.60) family.</text>
</comment>
<keyword evidence="3" id="KW-1003">Cell membrane</keyword>
<evidence type="ECO:0000259" key="11">
    <source>
        <dbReference type="PROSITE" id="PS51465"/>
    </source>
</evidence>
<dbReference type="AlphaFoldDB" id="A0AAV7JQ55"/>
<feature type="transmembrane region" description="Helical" evidence="8">
    <location>
        <begin position="227"/>
        <end position="250"/>
    </location>
</feature>
<keyword evidence="8" id="KW-0406">Ion transport</keyword>
<feature type="transmembrane region" description="Helical" evidence="8">
    <location>
        <begin position="344"/>
        <end position="364"/>
    </location>
</feature>
<evidence type="ECO:0000259" key="10">
    <source>
        <dbReference type="PROSITE" id="PS50850"/>
    </source>
</evidence>
<dbReference type="Proteomes" id="UP001165289">
    <property type="component" value="Unassembled WGS sequence"/>
</dbReference>
<comment type="subcellular location">
    <subcellularLocation>
        <location evidence="1 8">Cell membrane</location>
        <topology evidence="1 8">Multi-pass membrane protein</topology>
    </subcellularLocation>
</comment>
<dbReference type="InterPro" id="IPR020846">
    <property type="entry name" value="MFS_dom"/>
</dbReference>
<evidence type="ECO:0000256" key="8">
    <source>
        <dbReference type="RuleBase" id="RU362056"/>
    </source>
</evidence>
<evidence type="ECO:0000256" key="7">
    <source>
        <dbReference type="ARBA" id="ARBA00023157"/>
    </source>
</evidence>
<feature type="transmembrane region" description="Helical" evidence="8">
    <location>
        <begin position="64"/>
        <end position="88"/>
    </location>
</feature>
<feature type="domain" description="Major facilitator superfamily (MFS) profile" evidence="10">
    <location>
        <begin position="66"/>
        <end position="646"/>
    </location>
</feature>
<evidence type="ECO:0000313" key="12">
    <source>
        <dbReference type="EMBL" id="KAI6650545.1"/>
    </source>
</evidence>
<keyword evidence="6 8" id="KW-0472">Membrane</keyword>
<evidence type="ECO:0000256" key="9">
    <source>
        <dbReference type="SAM" id="MobiDB-lite"/>
    </source>
</evidence>
<keyword evidence="5 8" id="KW-1133">Transmembrane helix</keyword>
<name>A0AAV7JQ55_9METZ</name>
<feature type="transmembrane region" description="Helical" evidence="8">
    <location>
        <begin position="415"/>
        <end position="436"/>
    </location>
</feature>
<protein>
    <recommendedName>
        <fullName evidence="8">Solute carrier organic anion transporter family member</fullName>
    </recommendedName>
</protein>
<comment type="caution">
    <text evidence="8">Lacks conserved residue(s) required for the propagation of feature annotation.</text>
</comment>
<feature type="transmembrane region" description="Helical" evidence="8">
    <location>
        <begin position="270"/>
        <end position="291"/>
    </location>
</feature>
<keyword evidence="13" id="KW-1185">Reference proteome</keyword>